<dbReference type="GO" id="GO:0005737">
    <property type="term" value="C:cytoplasm"/>
    <property type="evidence" value="ECO:0007669"/>
    <property type="project" value="TreeGrafter"/>
</dbReference>
<protein>
    <recommendedName>
        <fullName evidence="6">Protein kinase domain-containing protein</fullName>
    </recommendedName>
</protein>
<accession>A0AAV5VDI8</accession>
<evidence type="ECO:0000313" key="7">
    <source>
        <dbReference type="EMBL" id="GMT16212.1"/>
    </source>
</evidence>
<dbReference type="Pfam" id="PF00069">
    <property type="entry name" value="Pkinase"/>
    <property type="match status" value="1"/>
</dbReference>
<dbReference type="InterPro" id="IPR008271">
    <property type="entry name" value="Ser/Thr_kinase_AS"/>
</dbReference>
<evidence type="ECO:0000256" key="4">
    <source>
        <dbReference type="ARBA" id="ARBA00022840"/>
    </source>
</evidence>
<dbReference type="PANTHER" id="PTHR11042">
    <property type="entry name" value="EUKARYOTIC TRANSLATION INITIATION FACTOR 2-ALPHA KINASE EIF2-ALPHA KINASE -RELATED"/>
    <property type="match status" value="1"/>
</dbReference>
<proteinExistence type="inferred from homology"/>
<feature type="domain" description="Protein kinase" evidence="6">
    <location>
        <begin position="1"/>
        <end position="182"/>
    </location>
</feature>
<dbReference type="InterPro" id="IPR050339">
    <property type="entry name" value="CC_SR_Kinase"/>
</dbReference>
<organism evidence="7 8">
    <name type="scientific">Pristionchus fissidentatus</name>
    <dbReference type="NCBI Taxonomy" id="1538716"/>
    <lineage>
        <taxon>Eukaryota</taxon>
        <taxon>Metazoa</taxon>
        <taxon>Ecdysozoa</taxon>
        <taxon>Nematoda</taxon>
        <taxon>Chromadorea</taxon>
        <taxon>Rhabditida</taxon>
        <taxon>Rhabditina</taxon>
        <taxon>Diplogasteromorpha</taxon>
        <taxon>Diplogasteroidea</taxon>
        <taxon>Neodiplogasteridae</taxon>
        <taxon>Pristionchus</taxon>
    </lineage>
</organism>
<dbReference type="InterPro" id="IPR000719">
    <property type="entry name" value="Prot_kinase_dom"/>
</dbReference>
<evidence type="ECO:0000256" key="5">
    <source>
        <dbReference type="ARBA" id="ARBA00037982"/>
    </source>
</evidence>
<keyword evidence="4" id="KW-0067">ATP-binding</keyword>
<comment type="similarity">
    <text evidence="5">Belongs to the protein kinase superfamily. Ser/Thr protein kinase family. GCN2 subfamily.</text>
</comment>
<keyword evidence="3" id="KW-0418">Kinase</keyword>
<dbReference type="Gene3D" id="1.10.510.10">
    <property type="entry name" value="Transferase(Phosphotransferase) domain 1"/>
    <property type="match status" value="1"/>
</dbReference>
<dbReference type="PANTHER" id="PTHR11042:SF91">
    <property type="entry name" value="EUKARYOTIC TRANSLATION INITIATION FACTOR 2-ALPHA KINASE"/>
    <property type="match status" value="1"/>
</dbReference>
<sequence>RYPEGCTFLYIQMELCTSTLEEWLKANQKPRNTRRMKAWMKQLLEAVAYIHGKNFFHRDLKPSNILFDGEDELKICDLGIAAAFETRDDGKEATNTRTMGKGTSLYMSPEQVSSCWLYKSEVDVFTLGLIFAEISVPMKDANRTKIFDNYRNGKPDEILKDDAATKELIEWMTTVDSEERPS</sequence>
<evidence type="ECO:0000259" key="6">
    <source>
        <dbReference type="PROSITE" id="PS50011"/>
    </source>
</evidence>
<keyword evidence="2" id="KW-0547">Nucleotide-binding</keyword>
<feature type="non-terminal residue" evidence="7">
    <location>
        <position position="1"/>
    </location>
</feature>
<name>A0AAV5VDI8_9BILA</name>
<dbReference type="GO" id="GO:0005524">
    <property type="term" value="F:ATP binding"/>
    <property type="evidence" value="ECO:0007669"/>
    <property type="project" value="UniProtKB-KW"/>
</dbReference>
<dbReference type="SUPFAM" id="SSF56112">
    <property type="entry name" value="Protein kinase-like (PK-like)"/>
    <property type="match status" value="1"/>
</dbReference>
<keyword evidence="8" id="KW-1185">Reference proteome</keyword>
<keyword evidence="1" id="KW-0808">Transferase</keyword>
<dbReference type="AlphaFoldDB" id="A0AAV5VDI8"/>
<dbReference type="Proteomes" id="UP001432322">
    <property type="component" value="Unassembled WGS sequence"/>
</dbReference>
<feature type="non-terminal residue" evidence="7">
    <location>
        <position position="182"/>
    </location>
</feature>
<dbReference type="InterPro" id="IPR011009">
    <property type="entry name" value="Kinase-like_dom_sf"/>
</dbReference>
<dbReference type="GO" id="GO:0004694">
    <property type="term" value="F:eukaryotic translation initiation factor 2alpha kinase activity"/>
    <property type="evidence" value="ECO:0007669"/>
    <property type="project" value="TreeGrafter"/>
</dbReference>
<dbReference type="PROSITE" id="PS00108">
    <property type="entry name" value="PROTEIN_KINASE_ST"/>
    <property type="match status" value="1"/>
</dbReference>
<dbReference type="EMBL" id="BTSY01000002">
    <property type="protein sequence ID" value="GMT16212.1"/>
    <property type="molecule type" value="Genomic_DNA"/>
</dbReference>
<evidence type="ECO:0000256" key="2">
    <source>
        <dbReference type="ARBA" id="ARBA00022741"/>
    </source>
</evidence>
<gene>
    <name evidence="7" type="ORF">PFISCL1PPCAC_7509</name>
</gene>
<dbReference type="SMART" id="SM00220">
    <property type="entry name" value="S_TKc"/>
    <property type="match status" value="1"/>
</dbReference>
<dbReference type="PROSITE" id="PS50011">
    <property type="entry name" value="PROTEIN_KINASE_DOM"/>
    <property type="match status" value="1"/>
</dbReference>
<evidence type="ECO:0000256" key="3">
    <source>
        <dbReference type="ARBA" id="ARBA00022777"/>
    </source>
</evidence>
<dbReference type="GO" id="GO:0005634">
    <property type="term" value="C:nucleus"/>
    <property type="evidence" value="ECO:0007669"/>
    <property type="project" value="TreeGrafter"/>
</dbReference>
<reference evidence="7" key="1">
    <citation type="submission" date="2023-10" db="EMBL/GenBank/DDBJ databases">
        <title>Genome assembly of Pristionchus species.</title>
        <authorList>
            <person name="Yoshida K."/>
            <person name="Sommer R.J."/>
        </authorList>
    </citation>
    <scope>NUCLEOTIDE SEQUENCE</scope>
    <source>
        <strain evidence="7">RS5133</strain>
    </source>
</reference>
<evidence type="ECO:0000256" key="1">
    <source>
        <dbReference type="ARBA" id="ARBA00022679"/>
    </source>
</evidence>
<evidence type="ECO:0000313" key="8">
    <source>
        <dbReference type="Proteomes" id="UP001432322"/>
    </source>
</evidence>
<comment type="caution">
    <text evidence="7">The sequence shown here is derived from an EMBL/GenBank/DDBJ whole genome shotgun (WGS) entry which is preliminary data.</text>
</comment>